<comment type="caution">
    <text evidence="9">The sequence shown here is derived from an EMBL/GenBank/DDBJ whole genome shotgun (WGS) entry which is preliminary data.</text>
</comment>
<evidence type="ECO:0000256" key="4">
    <source>
        <dbReference type="ARBA" id="ARBA00023125"/>
    </source>
</evidence>
<organism evidence="9 10">
    <name type="scientific">Iris pallida</name>
    <name type="common">Sweet iris</name>
    <dbReference type="NCBI Taxonomy" id="29817"/>
    <lineage>
        <taxon>Eukaryota</taxon>
        <taxon>Viridiplantae</taxon>
        <taxon>Streptophyta</taxon>
        <taxon>Embryophyta</taxon>
        <taxon>Tracheophyta</taxon>
        <taxon>Spermatophyta</taxon>
        <taxon>Magnoliopsida</taxon>
        <taxon>Liliopsida</taxon>
        <taxon>Asparagales</taxon>
        <taxon>Iridaceae</taxon>
        <taxon>Iridoideae</taxon>
        <taxon>Irideae</taxon>
        <taxon>Iris</taxon>
    </lineage>
</organism>
<reference evidence="9" key="1">
    <citation type="journal article" date="2023" name="GigaByte">
        <title>Genome assembly of the bearded iris, Iris pallida Lam.</title>
        <authorList>
            <person name="Bruccoleri R.E."/>
            <person name="Oakeley E.J."/>
            <person name="Faust A.M.E."/>
            <person name="Altorfer M."/>
            <person name="Dessus-Babus S."/>
            <person name="Burckhardt D."/>
            <person name="Oertli M."/>
            <person name="Naumann U."/>
            <person name="Petersen F."/>
            <person name="Wong J."/>
        </authorList>
    </citation>
    <scope>NUCLEOTIDE SEQUENCE</scope>
    <source>
        <strain evidence="9">GSM-AAB239-AS_SAM_17_03QT</strain>
    </source>
</reference>
<proteinExistence type="inferred from homology"/>
<evidence type="ECO:0000256" key="7">
    <source>
        <dbReference type="SAM" id="MobiDB-lite"/>
    </source>
</evidence>
<feature type="domain" description="BHLH" evidence="8">
    <location>
        <begin position="327"/>
        <end position="376"/>
    </location>
</feature>
<keyword evidence="3" id="KW-0805">Transcription regulation</keyword>
<dbReference type="Proteomes" id="UP001140949">
    <property type="component" value="Unassembled WGS sequence"/>
</dbReference>
<reference evidence="9" key="2">
    <citation type="submission" date="2023-04" db="EMBL/GenBank/DDBJ databases">
        <authorList>
            <person name="Bruccoleri R.E."/>
            <person name="Oakeley E.J."/>
            <person name="Faust A.-M."/>
            <person name="Dessus-Babus S."/>
            <person name="Altorfer M."/>
            <person name="Burckhardt D."/>
            <person name="Oertli M."/>
            <person name="Naumann U."/>
            <person name="Petersen F."/>
            <person name="Wong J."/>
        </authorList>
    </citation>
    <scope>NUCLEOTIDE SEQUENCE</scope>
    <source>
        <strain evidence="9">GSM-AAB239-AS_SAM_17_03QT</strain>
        <tissue evidence="9">Leaf</tissue>
    </source>
</reference>
<evidence type="ECO:0000256" key="2">
    <source>
        <dbReference type="ARBA" id="ARBA00005510"/>
    </source>
</evidence>
<dbReference type="GO" id="GO:0000978">
    <property type="term" value="F:RNA polymerase II cis-regulatory region sequence-specific DNA binding"/>
    <property type="evidence" value="ECO:0007669"/>
    <property type="project" value="TreeGrafter"/>
</dbReference>
<evidence type="ECO:0000256" key="3">
    <source>
        <dbReference type="ARBA" id="ARBA00023015"/>
    </source>
</evidence>
<feature type="region of interest" description="Disordered" evidence="7">
    <location>
        <begin position="287"/>
        <end position="331"/>
    </location>
</feature>
<keyword evidence="6" id="KW-0539">Nucleus</keyword>
<evidence type="ECO:0000256" key="5">
    <source>
        <dbReference type="ARBA" id="ARBA00023163"/>
    </source>
</evidence>
<comment type="subcellular location">
    <subcellularLocation>
        <location evidence="1">Nucleus</location>
    </subcellularLocation>
</comment>
<dbReference type="GO" id="GO:0046983">
    <property type="term" value="F:protein dimerization activity"/>
    <property type="evidence" value="ECO:0007669"/>
    <property type="project" value="InterPro"/>
</dbReference>
<dbReference type="InterPro" id="IPR036638">
    <property type="entry name" value="HLH_DNA-bd_sf"/>
</dbReference>
<evidence type="ECO:0000313" key="9">
    <source>
        <dbReference type="EMBL" id="KAJ6841820.1"/>
    </source>
</evidence>
<dbReference type="FunFam" id="4.10.280.10:FF:000017">
    <property type="entry name" value="Transcription factor bHLH66"/>
    <property type="match status" value="1"/>
</dbReference>
<dbReference type="Gene3D" id="4.10.280.10">
    <property type="entry name" value="Helix-loop-helix DNA-binding domain"/>
    <property type="match status" value="1"/>
</dbReference>
<dbReference type="SUPFAM" id="SSF47459">
    <property type="entry name" value="HLH, helix-loop-helix DNA-binding domain"/>
    <property type="match status" value="1"/>
</dbReference>
<dbReference type="GO" id="GO:0005634">
    <property type="term" value="C:nucleus"/>
    <property type="evidence" value="ECO:0007669"/>
    <property type="project" value="UniProtKB-SubCell"/>
</dbReference>
<dbReference type="SMART" id="SM00353">
    <property type="entry name" value="HLH"/>
    <property type="match status" value="1"/>
</dbReference>
<dbReference type="PROSITE" id="PS50888">
    <property type="entry name" value="BHLH"/>
    <property type="match status" value="1"/>
</dbReference>
<name>A0AAX6HLH2_IRIPA</name>
<dbReference type="PANTHER" id="PTHR16223">
    <property type="entry name" value="TRANSCRIPTION FACTOR BHLH83-RELATED"/>
    <property type="match status" value="1"/>
</dbReference>
<keyword evidence="5" id="KW-0804">Transcription</keyword>
<dbReference type="GO" id="GO:0080147">
    <property type="term" value="P:root hair cell development"/>
    <property type="evidence" value="ECO:0007669"/>
    <property type="project" value="UniProtKB-ARBA"/>
</dbReference>
<dbReference type="Pfam" id="PF00010">
    <property type="entry name" value="HLH"/>
    <property type="match status" value="1"/>
</dbReference>
<evidence type="ECO:0000259" key="8">
    <source>
        <dbReference type="PROSITE" id="PS50888"/>
    </source>
</evidence>
<accession>A0AAX6HLH2</accession>
<protein>
    <submittedName>
        <fullName evidence="9">Transcription factor bHLH7-like</fullName>
    </submittedName>
</protein>
<dbReference type="InterPro" id="IPR045843">
    <property type="entry name" value="IND-like"/>
</dbReference>
<dbReference type="GO" id="GO:0000981">
    <property type="term" value="F:DNA-binding transcription factor activity, RNA polymerase II-specific"/>
    <property type="evidence" value="ECO:0007669"/>
    <property type="project" value="TreeGrafter"/>
</dbReference>
<dbReference type="PANTHER" id="PTHR16223:SF215">
    <property type="entry name" value="OS02G0564700 PROTEIN"/>
    <property type="match status" value="1"/>
</dbReference>
<comment type="similarity">
    <text evidence="2">Belongs to the bHLH protein family.</text>
</comment>
<evidence type="ECO:0000256" key="1">
    <source>
        <dbReference type="ARBA" id="ARBA00004123"/>
    </source>
</evidence>
<dbReference type="InterPro" id="IPR011598">
    <property type="entry name" value="bHLH_dom"/>
</dbReference>
<dbReference type="AlphaFoldDB" id="A0AAX6HLH2"/>
<gene>
    <name evidence="9" type="ORF">M6B38_305015</name>
</gene>
<evidence type="ECO:0000313" key="10">
    <source>
        <dbReference type="Proteomes" id="UP001140949"/>
    </source>
</evidence>
<keyword evidence="10" id="KW-1185">Reference proteome</keyword>
<dbReference type="EMBL" id="JANAVB010008397">
    <property type="protein sequence ID" value="KAJ6841820.1"/>
    <property type="molecule type" value="Genomic_DNA"/>
</dbReference>
<evidence type="ECO:0000256" key="6">
    <source>
        <dbReference type="ARBA" id="ARBA00023242"/>
    </source>
</evidence>
<keyword evidence="4" id="KW-0238">DNA-binding</keyword>
<sequence length="515" mass="56142">MDDLIDPFLSPSSWSELHASSRSSWGDNVLSQTNGLLANSVESYEGEENNPPICLIPSSHIIGTVATEALDLHTHSDPSSIFTDEKLKYLCQSELTNHHSRPTQHDSKTHENRFSLNGVTESNSTSCSLRLARSALTMSNSIESNGDNHSSFPLTLEDTHCISSVPSVWPPSYSCVSAFMEQGKLQRFGYQGMGSNGDILGKSYVENGKYQHLDNLAASSPCDRNDLQTSQLPTFSLGQQMKLTSARLQHPQEQSELPNLQLPSFSTGSQISSSKSAVFQTSRQSTEGNAFDRHANNSSGVQHHTTLTNAGGCDGGAKPRVRARRGQATDPHSIAERLRREKITERMKNLQELVPSSNKTDKASMLDEIIDYVKFLQLQVKVLSMSRLGAAGAVMPLVTDVQSEVSNTLHQSLMGQGTANISEIEDNLAFEQEVVKMMESSVTTAMQHLQNKGLCFMPIALASAISTKRGSSAAIPPERRKSEVSHGVISQINSQNLTQKNIKENGGLGGHNNVY</sequence>
<feature type="compositionally biased region" description="Polar residues" evidence="7">
    <location>
        <begin position="296"/>
        <end position="309"/>
    </location>
</feature>